<comment type="caution">
    <text evidence="1">The sequence shown here is derived from an EMBL/GenBank/DDBJ whole genome shotgun (WGS) entry which is preliminary data.</text>
</comment>
<reference evidence="1" key="1">
    <citation type="submission" date="2021-02" db="EMBL/GenBank/DDBJ databases">
        <authorList>
            <person name="Bekaert M."/>
        </authorList>
    </citation>
    <scope>NUCLEOTIDE SEQUENCE</scope>
    <source>
        <strain evidence="1">IoA-00</strain>
    </source>
</reference>
<gene>
    <name evidence="1" type="ORF">LSAA_313</name>
</gene>
<sequence>MPARKHIFSNDPSEEVRVIFDPGSQISLVTSGVVKHHKFLTILVEMSIHGVADSYESFRHGIRLQTRTGTSVLMEAFEVNRILNTTYQLRKLYYLFHIYEI</sequence>
<proteinExistence type="predicted"/>
<protein>
    <submittedName>
        <fullName evidence="1">(salmon louse) hypothetical protein</fullName>
    </submittedName>
</protein>
<name>A0A817FD71_LEPSM</name>
<dbReference type="AlphaFoldDB" id="A0A817FD71"/>
<evidence type="ECO:0000313" key="2">
    <source>
        <dbReference type="Proteomes" id="UP000675881"/>
    </source>
</evidence>
<dbReference type="Proteomes" id="UP000675881">
    <property type="component" value="Unassembled WGS sequence"/>
</dbReference>
<accession>A0A817FD71</accession>
<evidence type="ECO:0000313" key="1">
    <source>
        <dbReference type="EMBL" id="CAF2746515.1"/>
    </source>
</evidence>
<keyword evidence="2" id="KW-1185">Reference proteome</keyword>
<dbReference type="EMBL" id="CAJNVT010000147">
    <property type="protein sequence ID" value="CAF2746515.1"/>
    <property type="molecule type" value="Genomic_DNA"/>
</dbReference>
<organism evidence="1 2">
    <name type="scientific">Lepeophtheirus salmonis</name>
    <name type="common">Salmon louse</name>
    <name type="synonym">Caligus salmonis</name>
    <dbReference type="NCBI Taxonomy" id="72036"/>
    <lineage>
        <taxon>Eukaryota</taxon>
        <taxon>Metazoa</taxon>
        <taxon>Ecdysozoa</taxon>
        <taxon>Arthropoda</taxon>
        <taxon>Crustacea</taxon>
        <taxon>Multicrustacea</taxon>
        <taxon>Hexanauplia</taxon>
        <taxon>Copepoda</taxon>
        <taxon>Siphonostomatoida</taxon>
        <taxon>Caligidae</taxon>
        <taxon>Lepeophtheirus</taxon>
    </lineage>
</organism>